<dbReference type="OrthoDB" id="413400at2759"/>
<accession>A0A8H4LUT0</accession>
<comment type="caution">
    <text evidence="2">The sequence shown here is derived from an EMBL/GenBank/DDBJ whole genome shotgun (WGS) entry which is preliminary data.</text>
</comment>
<gene>
    <name evidence="2" type="ORF">G6O67_007845</name>
</gene>
<sequence length="230" mass="25401">MRPRDFDGAVKYPVLEYIYAGPQSFYTPKAFQDLAKLRRVADQGYVVVCADGMGTNWRSKGFHDVCHKHLKDAGFADRMAWMRAVAESRPWMDLSRVGCYGSSAGGQNAAAAVIHHGGFYKAAAASAGCHDNRLDKLWWNELWMGYPVDASYEDSSNITHAHKLGGALMLAVGELDTNVDPASTLRLANALIEAGKDFDMVYVPGGTHHVIDTAFVMRKQDAFFKRHLQG</sequence>
<dbReference type="SUPFAM" id="SSF53474">
    <property type="entry name" value="alpha/beta-Hydrolases"/>
    <property type="match status" value="1"/>
</dbReference>
<dbReference type="GO" id="GO:0008236">
    <property type="term" value="F:serine-type peptidase activity"/>
    <property type="evidence" value="ECO:0007669"/>
    <property type="project" value="InterPro"/>
</dbReference>
<evidence type="ECO:0000313" key="2">
    <source>
        <dbReference type="EMBL" id="KAF4505950.1"/>
    </source>
</evidence>
<evidence type="ECO:0000313" key="3">
    <source>
        <dbReference type="Proteomes" id="UP000557566"/>
    </source>
</evidence>
<dbReference type="InterPro" id="IPR029058">
    <property type="entry name" value="AB_hydrolase_fold"/>
</dbReference>
<dbReference type="PANTHER" id="PTHR11731">
    <property type="entry name" value="PROTEASE FAMILY S9B,C DIPEPTIDYL-PEPTIDASE IV-RELATED"/>
    <property type="match status" value="1"/>
</dbReference>
<organism evidence="2 3">
    <name type="scientific">Ophiocordyceps sinensis</name>
    <dbReference type="NCBI Taxonomy" id="72228"/>
    <lineage>
        <taxon>Eukaryota</taxon>
        <taxon>Fungi</taxon>
        <taxon>Dikarya</taxon>
        <taxon>Ascomycota</taxon>
        <taxon>Pezizomycotina</taxon>
        <taxon>Sordariomycetes</taxon>
        <taxon>Hypocreomycetidae</taxon>
        <taxon>Hypocreales</taxon>
        <taxon>Ophiocordycipitaceae</taxon>
        <taxon>Ophiocordyceps</taxon>
    </lineage>
</organism>
<reference evidence="2 3" key="1">
    <citation type="journal article" date="2020" name="Genome Biol. Evol.">
        <title>A new high-quality draft genome assembly of the Chinese cordyceps Ophiocordyceps sinensis.</title>
        <authorList>
            <person name="Shu R."/>
            <person name="Zhang J."/>
            <person name="Meng Q."/>
            <person name="Zhang H."/>
            <person name="Zhou G."/>
            <person name="Li M."/>
            <person name="Wu P."/>
            <person name="Zhao Y."/>
            <person name="Chen C."/>
            <person name="Qin Q."/>
        </authorList>
    </citation>
    <scope>NUCLEOTIDE SEQUENCE [LARGE SCALE GENOMIC DNA]</scope>
    <source>
        <strain evidence="2 3">IOZ07</strain>
    </source>
</reference>
<dbReference type="InterPro" id="IPR001375">
    <property type="entry name" value="Peptidase_S9_cat"/>
</dbReference>
<dbReference type="PANTHER" id="PTHR11731:SF118">
    <property type="entry name" value="BLR1971 PROTEIN"/>
    <property type="match status" value="1"/>
</dbReference>
<dbReference type="Pfam" id="PF00326">
    <property type="entry name" value="Peptidase_S9"/>
    <property type="match status" value="1"/>
</dbReference>
<evidence type="ECO:0000259" key="1">
    <source>
        <dbReference type="Pfam" id="PF00326"/>
    </source>
</evidence>
<name>A0A8H4LUT0_9HYPO</name>
<dbReference type="InterPro" id="IPR050278">
    <property type="entry name" value="Serine_Prot_S9B/DPPIV"/>
</dbReference>
<proteinExistence type="predicted"/>
<dbReference type="Gene3D" id="3.40.50.1820">
    <property type="entry name" value="alpha/beta hydrolase"/>
    <property type="match status" value="1"/>
</dbReference>
<protein>
    <recommendedName>
        <fullName evidence="1">Peptidase S9 prolyl oligopeptidase catalytic domain-containing protein</fullName>
    </recommendedName>
</protein>
<dbReference type="EMBL" id="JAAVMX010000008">
    <property type="protein sequence ID" value="KAF4505950.1"/>
    <property type="molecule type" value="Genomic_DNA"/>
</dbReference>
<dbReference type="GO" id="GO:0006508">
    <property type="term" value="P:proteolysis"/>
    <property type="evidence" value="ECO:0007669"/>
    <property type="project" value="InterPro"/>
</dbReference>
<dbReference type="Proteomes" id="UP000557566">
    <property type="component" value="Unassembled WGS sequence"/>
</dbReference>
<feature type="domain" description="Peptidase S9 prolyl oligopeptidase catalytic" evidence="1">
    <location>
        <begin position="39"/>
        <end position="229"/>
    </location>
</feature>
<dbReference type="AlphaFoldDB" id="A0A8H4LUT0"/>
<keyword evidence="3" id="KW-1185">Reference proteome</keyword>